<evidence type="ECO:0000313" key="8">
    <source>
        <dbReference type="EMBL" id="CDW72448.1"/>
    </source>
</evidence>
<protein>
    <submittedName>
        <fullName evidence="8">Mip family channel protein</fullName>
    </submittedName>
</protein>
<evidence type="ECO:0000256" key="2">
    <source>
        <dbReference type="ARBA" id="ARBA00022448"/>
    </source>
</evidence>
<dbReference type="PANTHER" id="PTHR45724:SF13">
    <property type="entry name" value="AQUAPORIN NIP1-1-RELATED"/>
    <property type="match status" value="1"/>
</dbReference>
<dbReference type="Pfam" id="PF00230">
    <property type="entry name" value="MIP"/>
    <property type="match status" value="1"/>
</dbReference>
<dbReference type="PRINTS" id="PR00783">
    <property type="entry name" value="MINTRINSICP"/>
</dbReference>
<dbReference type="InParanoid" id="A0A077ZRA0"/>
<feature type="transmembrane region" description="Helical" evidence="7">
    <location>
        <begin position="229"/>
        <end position="250"/>
    </location>
</feature>
<comment type="subcellular location">
    <subcellularLocation>
        <location evidence="1">Membrane</location>
        <topology evidence="1">Multi-pass membrane protein</topology>
    </subcellularLocation>
</comment>
<dbReference type="PANTHER" id="PTHR45724">
    <property type="entry name" value="AQUAPORIN NIP2-1"/>
    <property type="match status" value="1"/>
</dbReference>
<comment type="similarity">
    <text evidence="6">Belongs to the MIP/aquaporin (TC 1.A.8) family.</text>
</comment>
<gene>
    <name evidence="8" type="primary">Contig611.g676</name>
    <name evidence="8" type="ORF">STYLEM_1408</name>
</gene>
<dbReference type="SUPFAM" id="SSF81338">
    <property type="entry name" value="Aquaporin-like"/>
    <property type="match status" value="1"/>
</dbReference>
<dbReference type="GO" id="GO:0016020">
    <property type="term" value="C:membrane"/>
    <property type="evidence" value="ECO:0007669"/>
    <property type="project" value="UniProtKB-SubCell"/>
</dbReference>
<evidence type="ECO:0000256" key="1">
    <source>
        <dbReference type="ARBA" id="ARBA00004141"/>
    </source>
</evidence>
<evidence type="ECO:0000256" key="7">
    <source>
        <dbReference type="SAM" id="Phobius"/>
    </source>
</evidence>
<dbReference type="EMBL" id="CCKQ01001346">
    <property type="protein sequence ID" value="CDW72448.1"/>
    <property type="molecule type" value="Genomic_DNA"/>
</dbReference>
<evidence type="ECO:0000256" key="5">
    <source>
        <dbReference type="ARBA" id="ARBA00023136"/>
    </source>
</evidence>
<dbReference type="Proteomes" id="UP000039865">
    <property type="component" value="Unassembled WGS sequence"/>
</dbReference>
<evidence type="ECO:0000313" key="9">
    <source>
        <dbReference type="Proteomes" id="UP000039865"/>
    </source>
</evidence>
<feature type="transmembrane region" description="Helical" evidence="7">
    <location>
        <begin position="97"/>
        <end position="120"/>
    </location>
</feature>
<reference evidence="8 9" key="1">
    <citation type="submission" date="2014-06" db="EMBL/GenBank/DDBJ databases">
        <authorList>
            <person name="Swart Estienne"/>
        </authorList>
    </citation>
    <scope>NUCLEOTIDE SEQUENCE [LARGE SCALE GENOMIC DNA]</scope>
    <source>
        <strain evidence="8 9">130c</strain>
    </source>
</reference>
<dbReference type="OrthoDB" id="204128at2759"/>
<dbReference type="InterPro" id="IPR023271">
    <property type="entry name" value="Aquaporin-like"/>
</dbReference>
<name>A0A077ZRA0_STYLE</name>
<keyword evidence="2 6" id="KW-0813">Transport</keyword>
<keyword evidence="9" id="KW-1185">Reference proteome</keyword>
<dbReference type="AlphaFoldDB" id="A0A077ZRA0"/>
<dbReference type="InterPro" id="IPR000425">
    <property type="entry name" value="MIP"/>
</dbReference>
<evidence type="ECO:0000256" key="3">
    <source>
        <dbReference type="ARBA" id="ARBA00022692"/>
    </source>
</evidence>
<dbReference type="Gene3D" id="1.20.1080.10">
    <property type="entry name" value="Glycerol uptake facilitator protein"/>
    <property type="match status" value="1"/>
</dbReference>
<evidence type="ECO:0000256" key="4">
    <source>
        <dbReference type="ARBA" id="ARBA00022989"/>
    </source>
</evidence>
<dbReference type="GO" id="GO:0015267">
    <property type="term" value="F:channel activity"/>
    <property type="evidence" value="ECO:0007669"/>
    <property type="project" value="InterPro"/>
</dbReference>
<keyword evidence="3 6" id="KW-0812">Transmembrane</keyword>
<feature type="transmembrane region" description="Helical" evidence="7">
    <location>
        <begin position="173"/>
        <end position="194"/>
    </location>
</feature>
<keyword evidence="4 7" id="KW-1133">Transmembrane helix</keyword>
<dbReference type="InterPro" id="IPR034294">
    <property type="entry name" value="Aquaporin_transptr"/>
</dbReference>
<feature type="transmembrane region" description="Helical" evidence="7">
    <location>
        <begin position="140"/>
        <end position="161"/>
    </location>
</feature>
<keyword evidence="5 7" id="KW-0472">Membrane</keyword>
<organism evidence="8 9">
    <name type="scientific">Stylonychia lemnae</name>
    <name type="common">Ciliate</name>
    <dbReference type="NCBI Taxonomy" id="5949"/>
    <lineage>
        <taxon>Eukaryota</taxon>
        <taxon>Sar</taxon>
        <taxon>Alveolata</taxon>
        <taxon>Ciliophora</taxon>
        <taxon>Intramacronucleata</taxon>
        <taxon>Spirotrichea</taxon>
        <taxon>Stichotrichia</taxon>
        <taxon>Sporadotrichida</taxon>
        <taxon>Oxytrichidae</taxon>
        <taxon>Stylonychinae</taxon>
        <taxon>Stylonychia</taxon>
    </lineage>
</organism>
<sequence length="257" mass="28356">MQDSFDNEEPDTPTEPRVDFFHRTCSLRQQLIVCFYEFLGTSMLVLGYNFTSAGLAVCFNLFVAILMASKISGAMFNPAVTIALYLSRGALQKNMVFIVLIISSQILGAYFGIIFAHLCLGQPAFLCPYDQLTGCYSYDSMLRVSLLEFWCTFFLAFIIVAQSYEITQESSDGILKAANIALTLFAMIQTAGGISGGCFNPAFGLTQTTYQVGYINSLGMDGSIFSKYLWVYIAAPTVGGIASAFFMRFVHLPNIHK</sequence>
<proteinExistence type="inferred from homology"/>
<accession>A0A077ZRA0</accession>
<evidence type="ECO:0000256" key="6">
    <source>
        <dbReference type="RuleBase" id="RU000477"/>
    </source>
</evidence>